<evidence type="ECO:0000256" key="1">
    <source>
        <dbReference type="SAM" id="Coils"/>
    </source>
</evidence>
<dbReference type="RefSeq" id="WP_349246851.1">
    <property type="nucleotide sequence ID" value="NZ_JASCXX010000036.1"/>
</dbReference>
<proteinExistence type="predicted"/>
<dbReference type="AlphaFoldDB" id="A0AAW6U687"/>
<gene>
    <name evidence="2" type="ORF">QJ522_20445</name>
</gene>
<organism evidence="2 3">
    <name type="scientific">Anaerobaca lacustris</name>
    <dbReference type="NCBI Taxonomy" id="3044600"/>
    <lineage>
        <taxon>Bacteria</taxon>
        <taxon>Pseudomonadati</taxon>
        <taxon>Planctomycetota</taxon>
        <taxon>Phycisphaerae</taxon>
        <taxon>Sedimentisphaerales</taxon>
        <taxon>Anaerobacaceae</taxon>
        <taxon>Anaerobaca</taxon>
    </lineage>
</organism>
<accession>A0AAW6U687</accession>
<sequence>MTEPTITCPNCKAEIRLTESLAAPLIESTRQEYEKRLAQKDTDVTAREKLLREREQAVARAKEAIDDQVAEKLVQERAKIVADEARKAKLALGTDLEQKTREIADLQVLIKQRDDKLVEAQKAQADLIRKQRELDDAKRELDLTVEKRVQAGLDATRQQARKETEEQMRLKVAEKEQQISSMQRQIEDLKRKAEQGSQQLQGEVQELELEALLRAKFPRDTIEPVPKGEFGGDVVHRVLGPLGQTCGTILWESKRTKNWSDGWLAKLREDQRAAKAEIAVIVSQVLPKEVETFDVVDGVWVTHPRAAIPVAVTLRHTLIEVSAARQAGEGQQTKMEMVYEYLTGPRFRLRVQAIVEAFSTMREDLDKEKKAIMKQWAKREEQIDRVIQATVGMYGDLQGIAGRSLQEIEGLSLKALEGPTVDEVPLSE</sequence>
<comment type="caution">
    <text evidence="2">The sequence shown here is derived from an EMBL/GenBank/DDBJ whole genome shotgun (WGS) entry which is preliminary data.</text>
</comment>
<protein>
    <submittedName>
        <fullName evidence="2">DUF2130 domain-containing protein</fullName>
    </submittedName>
</protein>
<dbReference type="EMBL" id="JASCXX010000036">
    <property type="protein sequence ID" value="MDI6451444.1"/>
    <property type="molecule type" value="Genomic_DNA"/>
</dbReference>
<keyword evidence="1" id="KW-0175">Coiled coil</keyword>
<keyword evidence="3" id="KW-1185">Reference proteome</keyword>
<dbReference type="Pfam" id="PF09903">
    <property type="entry name" value="DUF2130"/>
    <property type="match status" value="1"/>
</dbReference>
<evidence type="ECO:0000313" key="2">
    <source>
        <dbReference type="EMBL" id="MDI6451444.1"/>
    </source>
</evidence>
<feature type="coiled-coil region" evidence="1">
    <location>
        <begin position="96"/>
        <end position="210"/>
    </location>
</feature>
<dbReference type="Proteomes" id="UP001431776">
    <property type="component" value="Unassembled WGS sequence"/>
</dbReference>
<dbReference type="InterPro" id="IPR019219">
    <property type="entry name" value="DUF2130"/>
</dbReference>
<evidence type="ECO:0000313" key="3">
    <source>
        <dbReference type="Proteomes" id="UP001431776"/>
    </source>
</evidence>
<name>A0AAW6U687_9BACT</name>
<reference evidence="2" key="1">
    <citation type="submission" date="2023-05" db="EMBL/GenBank/DDBJ databases">
        <title>Anaerotaeda fermentans gen. nov., sp. nov., a novel anaerobic planctomycete of the new family within the order Sedimentisphaerales isolated from Taman Peninsula, Russia.</title>
        <authorList>
            <person name="Khomyakova M.A."/>
            <person name="Merkel A.Y."/>
            <person name="Slobodkin A.I."/>
        </authorList>
    </citation>
    <scope>NUCLEOTIDE SEQUENCE</scope>
    <source>
        <strain evidence="2">M17dextr</strain>
    </source>
</reference>